<dbReference type="AlphaFoldDB" id="Q757W3"/>
<dbReference type="eggNOG" id="ENOG502S45T">
    <property type="taxonomic scope" value="Eukaryota"/>
</dbReference>
<dbReference type="RefSeq" id="NP_984760.1">
    <property type="nucleotide sequence ID" value="NM_210114.1"/>
</dbReference>
<evidence type="ECO:0000313" key="3">
    <source>
        <dbReference type="Proteomes" id="UP000000591"/>
    </source>
</evidence>
<dbReference type="PANTHER" id="PTHR35519">
    <property type="entry name" value="MEMBRANE PROTEINS"/>
    <property type="match status" value="1"/>
</dbReference>
<dbReference type="EMBL" id="AE016818">
    <property type="protein sequence ID" value="AAS52584.1"/>
    <property type="molecule type" value="Genomic_DNA"/>
</dbReference>
<dbReference type="InterPro" id="IPR025187">
    <property type="entry name" value="DUF4112"/>
</dbReference>
<feature type="transmembrane region" description="Helical" evidence="1">
    <location>
        <begin position="88"/>
        <end position="111"/>
    </location>
</feature>
<accession>Q757W3</accession>
<dbReference type="HOGENOM" id="CLU_067862_3_1_1"/>
<dbReference type="GeneID" id="4620950"/>
<keyword evidence="1" id="KW-0812">Transmembrane</keyword>
<name>Q757W3_EREGS</name>
<sequence length="179" mass="20296">MMLLASVPLSYLYRRFVGKYKLEMEDPYFEEVEFEKRPFWGGSTKVVKRRREKVIPDHIPKRDKNVLQRLKKRAYGMDMAFSLCGLRFGWLGILGMLPVVGDIAGVVMSLLTLREANGVQGGLPMGVVLAFLLNIVVDFVVGLIPLVGDMISIAYKANSRNVLVLERYLSQKYAKQHAD</sequence>
<protein>
    <submittedName>
        <fullName evidence="2">AEL101Cp</fullName>
    </submittedName>
</protein>
<dbReference type="OMA" id="CNFCGIR"/>
<proteinExistence type="predicted"/>
<evidence type="ECO:0000256" key="1">
    <source>
        <dbReference type="SAM" id="Phobius"/>
    </source>
</evidence>
<dbReference type="PANTHER" id="PTHR35519:SF2">
    <property type="entry name" value="PH DOMAIN PROTEIN"/>
    <property type="match status" value="1"/>
</dbReference>
<reference evidence="2 3" key="1">
    <citation type="journal article" date="2004" name="Science">
        <title>The Ashbya gossypii genome as a tool for mapping the ancient Saccharomyces cerevisiae genome.</title>
        <authorList>
            <person name="Dietrich F.S."/>
            <person name="Voegeli S."/>
            <person name="Brachat S."/>
            <person name="Lerch A."/>
            <person name="Gates K."/>
            <person name="Steiner S."/>
            <person name="Mohr C."/>
            <person name="Pohlmann R."/>
            <person name="Luedi P."/>
            <person name="Choi S."/>
            <person name="Wing R.A."/>
            <person name="Flavier A."/>
            <person name="Gaffney T.D."/>
            <person name="Philippsen P."/>
        </authorList>
    </citation>
    <scope>NUCLEOTIDE SEQUENCE [LARGE SCALE GENOMIC DNA]</scope>
    <source>
        <strain evidence="3">ATCC 10895 / CBS 109.51 / FGSC 9923 / NRRL Y-1056</strain>
    </source>
</reference>
<dbReference type="Proteomes" id="UP000000591">
    <property type="component" value="Chromosome V"/>
</dbReference>
<keyword evidence="1" id="KW-0472">Membrane</keyword>
<feature type="transmembrane region" description="Helical" evidence="1">
    <location>
        <begin position="123"/>
        <end position="147"/>
    </location>
</feature>
<dbReference type="InParanoid" id="Q757W3"/>
<evidence type="ECO:0000313" key="2">
    <source>
        <dbReference type="EMBL" id="AAS52584.1"/>
    </source>
</evidence>
<dbReference type="FunCoup" id="Q757W3">
    <property type="interactions" value="48"/>
</dbReference>
<dbReference type="Pfam" id="PF13430">
    <property type="entry name" value="DUF4112"/>
    <property type="match status" value="1"/>
</dbReference>
<dbReference type="KEGG" id="ago:AGOS_AEL101C"/>
<keyword evidence="1" id="KW-1133">Transmembrane helix</keyword>
<reference evidence="3" key="2">
    <citation type="journal article" date="2013" name="G3 (Bethesda)">
        <title>Genomes of Ashbya fungi isolated from insects reveal four mating-type loci, numerous translocations, lack of transposons, and distinct gene duplications.</title>
        <authorList>
            <person name="Dietrich F.S."/>
            <person name="Voegeli S."/>
            <person name="Kuo S."/>
            <person name="Philippsen P."/>
        </authorList>
    </citation>
    <scope>GENOME REANNOTATION</scope>
    <source>
        <strain evidence="3">ATCC 10895 / CBS 109.51 / FGSC 9923 / NRRL Y-1056</strain>
    </source>
</reference>
<dbReference type="OrthoDB" id="2103474at2759"/>
<gene>
    <name evidence="2" type="ORF">AGOS_AEL101C</name>
</gene>
<organism evidence="2 3">
    <name type="scientific">Eremothecium gossypii (strain ATCC 10895 / CBS 109.51 / FGSC 9923 / NRRL Y-1056)</name>
    <name type="common">Yeast</name>
    <name type="synonym">Ashbya gossypii</name>
    <dbReference type="NCBI Taxonomy" id="284811"/>
    <lineage>
        <taxon>Eukaryota</taxon>
        <taxon>Fungi</taxon>
        <taxon>Dikarya</taxon>
        <taxon>Ascomycota</taxon>
        <taxon>Saccharomycotina</taxon>
        <taxon>Saccharomycetes</taxon>
        <taxon>Saccharomycetales</taxon>
        <taxon>Saccharomycetaceae</taxon>
        <taxon>Eremothecium</taxon>
    </lineage>
</organism>
<keyword evidence="3" id="KW-1185">Reference proteome</keyword>